<accession>A0A1M7Y2R8</accession>
<name>A0A1M7Y2R8_9BACT</name>
<evidence type="ECO:0000256" key="1">
    <source>
        <dbReference type="SAM" id="Phobius"/>
    </source>
</evidence>
<evidence type="ECO:0000313" key="3">
    <source>
        <dbReference type="Proteomes" id="UP000184603"/>
    </source>
</evidence>
<dbReference type="PANTHER" id="PTHR37308">
    <property type="entry name" value="INTEGRAL MEMBRANE PROTEIN"/>
    <property type="match status" value="1"/>
</dbReference>
<dbReference type="InterPro" id="IPR007163">
    <property type="entry name" value="VCA0040-like"/>
</dbReference>
<feature type="transmembrane region" description="Helical" evidence="1">
    <location>
        <begin position="139"/>
        <end position="160"/>
    </location>
</feature>
<feature type="transmembrane region" description="Helical" evidence="1">
    <location>
        <begin position="7"/>
        <end position="34"/>
    </location>
</feature>
<gene>
    <name evidence="2" type="ORF">SAMN02745220_01402</name>
</gene>
<keyword evidence="1" id="KW-1133">Transmembrane helix</keyword>
<reference evidence="2 3" key="1">
    <citation type="submission" date="2016-12" db="EMBL/GenBank/DDBJ databases">
        <authorList>
            <person name="Song W.-J."/>
            <person name="Kurnit D.M."/>
        </authorList>
    </citation>
    <scope>NUCLEOTIDE SEQUENCE [LARGE SCALE GENOMIC DNA]</scope>
    <source>
        <strain evidence="2 3">DSM 18488</strain>
    </source>
</reference>
<feature type="transmembrane region" description="Helical" evidence="1">
    <location>
        <begin position="81"/>
        <end position="102"/>
    </location>
</feature>
<proteinExistence type="predicted"/>
<feature type="transmembrane region" description="Helical" evidence="1">
    <location>
        <begin position="114"/>
        <end position="132"/>
    </location>
</feature>
<keyword evidence="3" id="KW-1185">Reference proteome</keyword>
<dbReference type="EMBL" id="FRFE01000005">
    <property type="protein sequence ID" value="SHO46275.1"/>
    <property type="molecule type" value="Genomic_DNA"/>
</dbReference>
<dbReference type="Proteomes" id="UP000184603">
    <property type="component" value="Unassembled WGS sequence"/>
</dbReference>
<dbReference type="STRING" id="1121416.SAMN02745220_01402"/>
<dbReference type="AlphaFoldDB" id="A0A1M7Y2R8"/>
<feature type="transmembrane region" description="Helical" evidence="1">
    <location>
        <begin position="287"/>
        <end position="304"/>
    </location>
</feature>
<feature type="transmembrane region" description="Helical" evidence="1">
    <location>
        <begin position="343"/>
        <end position="361"/>
    </location>
</feature>
<dbReference type="Pfam" id="PF04018">
    <property type="entry name" value="VCA0040-like"/>
    <property type="match status" value="1"/>
</dbReference>
<dbReference type="OrthoDB" id="9793746at2"/>
<protein>
    <submittedName>
        <fullName evidence="2">Putative membrane protein</fullName>
    </submittedName>
</protein>
<feature type="transmembrane region" description="Helical" evidence="1">
    <location>
        <begin position="205"/>
        <end position="221"/>
    </location>
</feature>
<evidence type="ECO:0000313" key="2">
    <source>
        <dbReference type="EMBL" id="SHO46275.1"/>
    </source>
</evidence>
<feature type="transmembrane region" description="Helical" evidence="1">
    <location>
        <begin position="228"/>
        <end position="248"/>
    </location>
</feature>
<organism evidence="2 3">
    <name type="scientific">Desulfopila aestuarii DSM 18488</name>
    <dbReference type="NCBI Taxonomy" id="1121416"/>
    <lineage>
        <taxon>Bacteria</taxon>
        <taxon>Pseudomonadati</taxon>
        <taxon>Thermodesulfobacteriota</taxon>
        <taxon>Desulfobulbia</taxon>
        <taxon>Desulfobulbales</taxon>
        <taxon>Desulfocapsaceae</taxon>
        <taxon>Desulfopila</taxon>
    </lineage>
</organism>
<keyword evidence="1" id="KW-0812">Transmembrane</keyword>
<keyword evidence="1" id="KW-0472">Membrane</keyword>
<sequence>MQWLKMYVVGFLIGLANLIPGVSGGTFALILGVYERLIGFLNRIDLNSIMVLLALVLRWIKTGLKKAEGKRLLTYLIEQDYHFITVIGVGALSCILALSSLMKYLLLHQFTPTYGYFFGLIILSVIIPWRMIKRFKPWLLLPLVMGILITVWVTAGVNPYEKVLSKSELLKEQYQSQQLTVTGSDKAPAPVDKFSYIGKYTTGEYLYIVFCGVVAISAMVLPGISGSLVMILMNQYFTVISAIANLRNLLLDDLFFLAAMGCGIVIGLLCFARFIDFALRRFHDPMVSFLVGLIIGSLYALWPFKQAVIIPSYYVKAGSGIERVDNFLVYSNINILPPDSQSAIIALLAVVAGMITMYFFVKKEQA</sequence>
<dbReference type="RefSeq" id="WP_073612742.1">
    <property type="nucleotide sequence ID" value="NZ_FRFE01000005.1"/>
</dbReference>
<dbReference type="PANTHER" id="PTHR37308:SF1">
    <property type="entry name" value="POLYPRENYL-PHOSPHATE TRANSPORTER"/>
    <property type="match status" value="1"/>
</dbReference>
<feature type="transmembrane region" description="Helical" evidence="1">
    <location>
        <begin position="254"/>
        <end position="275"/>
    </location>
</feature>
<feature type="transmembrane region" description="Helical" evidence="1">
    <location>
        <begin position="40"/>
        <end position="60"/>
    </location>
</feature>